<dbReference type="SMART" id="SM00112">
    <property type="entry name" value="CA"/>
    <property type="match status" value="2"/>
</dbReference>
<comment type="subcellular location">
    <subcellularLocation>
        <location evidence="2">Secreted</location>
    </subcellularLocation>
</comment>
<evidence type="ECO:0000313" key="7">
    <source>
        <dbReference type="Proteomes" id="UP000595857"/>
    </source>
</evidence>
<dbReference type="RefSeq" id="WP_201635720.1">
    <property type="nucleotide sequence ID" value="NZ_CP068046.1"/>
</dbReference>
<dbReference type="SUPFAM" id="SSF49313">
    <property type="entry name" value="Cadherin-like"/>
    <property type="match status" value="2"/>
</dbReference>
<dbReference type="Proteomes" id="UP000595857">
    <property type="component" value="Chromosome"/>
</dbReference>
<feature type="domain" description="Cadherin" evidence="5">
    <location>
        <begin position="1460"/>
        <end position="1563"/>
    </location>
</feature>
<dbReference type="SUPFAM" id="SSF88713">
    <property type="entry name" value="Glycoside hydrolase/deacetylase"/>
    <property type="match status" value="1"/>
</dbReference>
<evidence type="ECO:0000256" key="3">
    <source>
        <dbReference type="ARBA" id="ARBA00022525"/>
    </source>
</evidence>
<dbReference type="Pfam" id="PF08548">
    <property type="entry name" value="Peptidase_M10_C"/>
    <property type="match status" value="1"/>
</dbReference>
<dbReference type="InterPro" id="IPR018511">
    <property type="entry name" value="Hemolysin-typ_Ca-bd_CS"/>
</dbReference>
<sequence>MTIALNGTLADWTADDRLESALTTVAGYALYGRAEADVFYFALSSAVAINATSTLWLNTDANTNTGYKVWGFASGAEFNVNFGADGVPRLYSGADGQTLVGNLDYAMSADRKILEIALPKTLLGTSVASVGIMADVNNSVFLPVDYTYPAYTITTPPPAGPYDGLLTEWTAEQRLDTPANEVAGYALYGKVADGNFVFGVSSAVPIGPNSTFWLNTDNNVATGHQIFGFAGGAEFNVNIGPDGVARLYSGADGQTLVSTIDYKIAAGGLSIEFAVPQALLGTAVTSVVLLADINNTVFLPPSYAAGGYVLSAPVIVPPSPYDGLLTEWTAAQRLDSAAVVPGYELYGAVQNDSFVFGVKSAVPIGADTTFWLNTDKDAATGHQIFGFAGGAEFNVNIGLDGVARLYSGAEGQTLVGQIDYRIAADGLSMEFAVPRALIGATVTAVSLYADINNAVYLPANYAGGGYSLVDPASIPPSQFDGIISEWTTSQRLETPMTTVDGYEIYGKFSDDSYTFGLKSAVAIGPNTTFWLNTDGNTATGYQVFGYAGGAEFNVNIGADGIARLYSGGAGQTLVGTIDFKLAPDGKSIEFAVPKSMLGVGVNAVSMLADVNDSVYLPGNYLSPAYTVYDPASLPAATETGTKVAIVFSQTTANNFFSQMAYSQLVMAAQSQAMAAGIPFDLVSEADLADLSKMVNYDTIIFPSFRNVPENVAAIQDALTKLVYQYDVSLIAAGDFMTNDAAGNSLPGNAYAIMQSLFGINRTGGDARVTVEVKATAGGHAITEGYGAGGAIHTYSGPASSTSYFVASNPDAGSVTTIAEQVVNGVSHAAVLGSVTGSRNVHFSTEALLGDVNLLGQAIDWVNEEAGGPTVSLHMTRNASLFASRNDMDQSQETYDVDLGIYDAMIPVLQQWKTDYDFVGSYYINIGFNPPDQETNWLISGAYYDALATMGNEIGSHSYSHPHDTNLLLPGVMTQELLTQRIAQYAASAEGPGLVGNALATMTLAQVNAKLAQVLAAPDPAALDALSKAFLDATYAFQFASSRAVLEANLGYPVGGAAVPGMPEGLYTAQQIMQYYDYLSGGASMLGAGYPGALGYLTPDAQNQVYLAPNMSFDFTLMGWLGLNPQQAEAKWAAEWAELNANSDMPIVIWPWHDYGVTAWSLDPGQPSPYTQAMFTNFIAAAHAAGTEFVTLMDLAARIKAFEKTAFGFSVAGDVITITATPQSGTLGTFALNLDDLGGKTIGSVTNWYAYDGESVFLDADGGTFEVQLAATATDVTHITSIGSRAQLVTLIGDGTNLDFTIAGEGKVVIDVKQMPGMVYQVTGATVVSQVNDLLTIDLGAIGSHTVSVKQVPINLAPTDIVLSNVAAIPENSTARFKVADLFVVDPDTNPLMRNNVVTVSDPRFEIDADTGALYLKAGQSIDFEATPQIDVTLNSADGLVRFSKSVTLSVADVNEAPTNITISNQVSVTENSIVRTKIADLAVIDPDLAPGFRANTVTVSDDRFEIDAGTGALYLKAGNALNFEATPTVTLAITAADGPLAFTKSLTVTVLNANDLPTGAPAITGIATENVTLSVNTSSIQDADGLGTFSYQWQRGNGTTFTNIANARSATYRLVQADADQVVRVAVSYRDGRGTTETVYSAPTSQVVDVVASTTLTPLVANTTRTLTTAEIVGSALSGSVAITSVKASIGTIVSAGADLWTYTPPLNDSSAVTFTYTATAGTKLAQGTAQMDLVASNIVQGTAGADNLAARATADTYRALAGNDTIAAGNGDDLIYGDEGDDVASGGGGNDTFFATIGDGNDRYTGNAGTDLYDLSATSAAAVVNLTNGTATSAQTGTDVLATIENIRGGSGADTITGSSAANLLNGGDGNDILLGMGGADTLIGGAGDDRITGGAGRDVMTGGIGNDLFIFNAVSEIGSTVSTRDVITDFVHGEDRFDFSAIDANTSLSGNQAFSFLETQGAAFTGVRGQIRWVQEDPAGTANDRVIVMGDLNGDRVADFHVELTGLVTLTASDFIL</sequence>
<dbReference type="InterPro" id="IPR002126">
    <property type="entry name" value="Cadherin-like_dom"/>
</dbReference>
<dbReference type="InterPro" id="IPR011330">
    <property type="entry name" value="Glyco_hydro/deAcase_b/a-brl"/>
</dbReference>
<dbReference type="Gene3D" id="2.60.40.60">
    <property type="entry name" value="Cadherins"/>
    <property type="match status" value="2"/>
</dbReference>
<dbReference type="InterPro" id="IPR015919">
    <property type="entry name" value="Cadherin-like_sf"/>
</dbReference>
<dbReference type="SUPFAM" id="SSF51120">
    <property type="entry name" value="beta-Roll"/>
    <property type="match status" value="2"/>
</dbReference>
<proteinExistence type="predicted"/>
<dbReference type="InterPro" id="IPR011049">
    <property type="entry name" value="Serralysin-like_metalloprot_C"/>
</dbReference>
<dbReference type="PROSITE" id="PS50268">
    <property type="entry name" value="CADHERIN_2"/>
    <property type="match status" value="2"/>
</dbReference>
<reference evidence="6 7" key="1">
    <citation type="submission" date="2021-01" db="EMBL/GenBank/DDBJ databases">
        <title>Genome seq and assembly of Devosia sp. LEGU1.</title>
        <authorList>
            <person name="Chhetri G."/>
        </authorList>
    </citation>
    <scope>NUCLEOTIDE SEQUENCE [LARGE SCALE GENOMIC DNA]</scope>
    <source>
        <strain evidence="6 7">LEGU1</strain>
    </source>
</reference>
<feature type="domain" description="Cadherin" evidence="5">
    <location>
        <begin position="1368"/>
        <end position="1459"/>
    </location>
</feature>
<dbReference type="Gene3D" id="2.60.40.2700">
    <property type="match status" value="1"/>
</dbReference>
<dbReference type="InterPro" id="IPR001343">
    <property type="entry name" value="Hemolysn_Ca-bd"/>
</dbReference>
<keyword evidence="4" id="KW-0677">Repeat</keyword>
<protein>
    <submittedName>
        <fullName evidence="6">M10 family metallopeptidase C-terminal domain-containing protein</fullName>
    </submittedName>
</protein>
<name>A0ABX7CB21_9HYPH</name>
<dbReference type="Gene3D" id="2.150.10.10">
    <property type="entry name" value="Serralysin-like metalloprotease, C-terminal"/>
    <property type="match status" value="1"/>
</dbReference>
<evidence type="ECO:0000313" key="6">
    <source>
        <dbReference type="EMBL" id="QQR40404.1"/>
    </source>
</evidence>
<gene>
    <name evidence="6" type="ORF">JI748_05205</name>
</gene>
<comment type="cofactor">
    <cofactor evidence="1">
        <name>Ca(2+)</name>
        <dbReference type="ChEBI" id="CHEBI:29108"/>
    </cofactor>
</comment>
<accession>A0ABX7CB21</accession>
<keyword evidence="7" id="KW-1185">Reference proteome</keyword>
<keyword evidence="3" id="KW-0964">Secreted</keyword>
<dbReference type="PANTHER" id="PTHR38340:SF1">
    <property type="entry name" value="S-LAYER PROTEIN"/>
    <property type="match status" value="1"/>
</dbReference>
<evidence type="ECO:0000256" key="2">
    <source>
        <dbReference type="ARBA" id="ARBA00004613"/>
    </source>
</evidence>
<dbReference type="EMBL" id="CP068046">
    <property type="protein sequence ID" value="QQR40404.1"/>
    <property type="molecule type" value="Genomic_DNA"/>
</dbReference>
<dbReference type="Pfam" id="PF00353">
    <property type="entry name" value="HemolysinCabind"/>
    <property type="match status" value="3"/>
</dbReference>
<organism evidence="6 7">
    <name type="scientific">Devosia rhizoryzae</name>
    <dbReference type="NCBI Taxonomy" id="2774137"/>
    <lineage>
        <taxon>Bacteria</taxon>
        <taxon>Pseudomonadati</taxon>
        <taxon>Pseudomonadota</taxon>
        <taxon>Alphaproteobacteria</taxon>
        <taxon>Hyphomicrobiales</taxon>
        <taxon>Devosiaceae</taxon>
        <taxon>Devosia</taxon>
    </lineage>
</organism>
<dbReference type="PROSITE" id="PS00330">
    <property type="entry name" value="HEMOLYSIN_CALCIUM"/>
    <property type="match status" value="2"/>
</dbReference>
<dbReference type="InterPro" id="IPR013858">
    <property type="entry name" value="Peptidase_M10B_C"/>
</dbReference>
<evidence type="ECO:0000256" key="1">
    <source>
        <dbReference type="ARBA" id="ARBA00001913"/>
    </source>
</evidence>
<dbReference type="PRINTS" id="PR00313">
    <property type="entry name" value="CABNDNGRPT"/>
</dbReference>
<evidence type="ECO:0000259" key="5">
    <source>
        <dbReference type="PROSITE" id="PS50268"/>
    </source>
</evidence>
<dbReference type="PANTHER" id="PTHR38340">
    <property type="entry name" value="S-LAYER PROTEIN"/>
    <property type="match status" value="1"/>
</dbReference>
<dbReference type="CDD" id="cd11304">
    <property type="entry name" value="Cadherin_repeat"/>
    <property type="match status" value="2"/>
</dbReference>
<evidence type="ECO:0000256" key="4">
    <source>
        <dbReference type="ARBA" id="ARBA00022737"/>
    </source>
</evidence>
<dbReference type="InterPro" id="IPR050557">
    <property type="entry name" value="RTX_toxin/Mannuronan_C5-epim"/>
</dbReference>